<evidence type="ECO:0000256" key="1">
    <source>
        <dbReference type="ARBA" id="ARBA00006174"/>
    </source>
</evidence>
<dbReference type="InterPro" id="IPR005656">
    <property type="entry name" value="MmgE_PrpD"/>
</dbReference>
<evidence type="ECO:0000313" key="4">
    <source>
        <dbReference type="EMBL" id="ABM59973.1"/>
    </source>
</evidence>
<dbReference type="InterPro" id="IPR036148">
    <property type="entry name" value="MmgE/PrpD_sf"/>
</dbReference>
<dbReference type="GO" id="GO:0016829">
    <property type="term" value="F:lyase activity"/>
    <property type="evidence" value="ECO:0007669"/>
    <property type="project" value="InterPro"/>
</dbReference>
<feature type="domain" description="MmgE/PrpD C-terminal" evidence="3">
    <location>
        <begin position="271"/>
        <end position="419"/>
    </location>
</feature>
<name>A1WQR6_VEREI</name>
<dbReference type="STRING" id="391735.Veis_4268"/>
<protein>
    <submittedName>
        <fullName evidence="4">MmgE/PrpD family protein</fullName>
    </submittedName>
</protein>
<organism evidence="4 5">
    <name type="scientific">Verminephrobacter eiseniae (strain EF01-2)</name>
    <dbReference type="NCBI Taxonomy" id="391735"/>
    <lineage>
        <taxon>Bacteria</taxon>
        <taxon>Pseudomonadati</taxon>
        <taxon>Pseudomonadota</taxon>
        <taxon>Betaproteobacteria</taxon>
        <taxon>Burkholderiales</taxon>
        <taxon>Comamonadaceae</taxon>
        <taxon>Verminephrobacter</taxon>
    </lineage>
</organism>
<keyword evidence="5" id="KW-1185">Reference proteome</keyword>
<dbReference type="Gene3D" id="3.30.1330.120">
    <property type="entry name" value="2-methylcitrate dehydratase PrpD"/>
    <property type="match status" value="1"/>
</dbReference>
<dbReference type="InterPro" id="IPR042188">
    <property type="entry name" value="MmgE/PrpD_sf_2"/>
</dbReference>
<dbReference type="OrthoDB" id="8680281at2"/>
<dbReference type="Pfam" id="PF03972">
    <property type="entry name" value="MmgE_PrpD_N"/>
    <property type="match status" value="1"/>
</dbReference>
<dbReference type="Pfam" id="PF19305">
    <property type="entry name" value="MmgE_PrpD_C"/>
    <property type="match status" value="1"/>
</dbReference>
<feature type="domain" description="MmgE/PrpD N-terminal" evidence="2">
    <location>
        <begin position="5"/>
        <end position="247"/>
    </location>
</feature>
<dbReference type="Gene3D" id="1.10.4100.10">
    <property type="entry name" value="2-methylcitrate dehydratase PrpD"/>
    <property type="match status" value="1"/>
</dbReference>
<proteinExistence type="inferred from homology"/>
<evidence type="ECO:0000313" key="5">
    <source>
        <dbReference type="Proteomes" id="UP000000374"/>
    </source>
</evidence>
<dbReference type="SUPFAM" id="SSF103378">
    <property type="entry name" value="2-methylcitrate dehydratase PrpD"/>
    <property type="match status" value="1"/>
</dbReference>
<dbReference type="InterPro" id="IPR045336">
    <property type="entry name" value="MmgE_PrpD_N"/>
</dbReference>
<dbReference type="Proteomes" id="UP000000374">
    <property type="component" value="Chromosome"/>
</dbReference>
<dbReference type="GeneID" id="76462593"/>
<dbReference type="HOGENOM" id="CLU_026574_2_2_4"/>
<evidence type="ECO:0000259" key="2">
    <source>
        <dbReference type="Pfam" id="PF03972"/>
    </source>
</evidence>
<dbReference type="RefSeq" id="WP_011811960.1">
    <property type="nucleotide sequence ID" value="NC_008786.1"/>
</dbReference>
<dbReference type="EMBL" id="CP000542">
    <property type="protein sequence ID" value="ABM59973.1"/>
    <property type="molecule type" value="Genomic_DNA"/>
</dbReference>
<accession>A1WQR6</accession>
<dbReference type="eggNOG" id="COG2079">
    <property type="taxonomic scope" value="Bacteria"/>
</dbReference>
<evidence type="ECO:0000259" key="3">
    <source>
        <dbReference type="Pfam" id="PF19305"/>
    </source>
</evidence>
<sequence>MKAAEQIAAFVSSFGAERLTPALVQTCGRALLDTYAVAIAGKDEPASRLALRYARRSGAAMPPWQAGYWATGELLPLELAALCNGVAGHVLDYDDVSAPLRGHPSIALLPALVGLAEAMDASGAEFVCAYVAGFEVICKLSKAMALRHYARGWHSTASIGTLAAAAACARLLRLDARRTCHAIGLGVAQAAGTRAHFGTHAKSFQAGQSNAAGLRAALLASEGFDAASGALDAAFGYMDLYANGESLAPELATLGQAPLELLGSGIEVKKYPLCYATHRAIDGLLDLRQAHALRLADVAAVRIRASAGALTPLIHARPQTGLEARFSMQYAVAAALLDGQVGLASFTDEAVRRPQAQAFFAQVQTDDSAGGPAFPRWTEIDIALRGGRRLQRRVDLLRGSAQAPLSLDELRLKVRDCLAWGRVDADVDGLVAGALALDRMPMRQWRAAAALVPT</sequence>
<comment type="similarity">
    <text evidence="1">Belongs to the PrpD family.</text>
</comment>
<dbReference type="PANTHER" id="PTHR16943:SF8">
    <property type="entry name" value="2-METHYLCITRATE DEHYDRATASE"/>
    <property type="match status" value="1"/>
</dbReference>
<dbReference type="InterPro" id="IPR045337">
    <property type="entry name" value="MmgE_PrpD_C"/>
</dbReference>
<reference evidence="5" key="1">
    <citation type="submission" date="2006-12" db="EMBL/GenBank/DDBJ databases">
        <title>Complete sequence of chromosome 1 of Verminephrobacter eiseniae EF01-2.</title>
        <authorList>
            <person name="Copeland A."/>
            <person name="Lucas S."/>
            <person name="Lapidus A."/>
            <person name="Barry K."/>
            <person name="Detter J.C."/>
            <person name="Glavina del Rio T."/>
            <person name="Dalin E."/>
            <person name="Tice H."/>
            <person name="Pitluck S."/>
            <person name="Chertkov O."/>
            <person name="Brettin T."/>
            <person name="Bruce D."/>
            <person name="Han C."/>
            <person name="Tapia R."/>
            <person name="Gilna P."/>
            <person name="Schmutz J."/>
            <person name="Larimer F."/>
            <person name="Land M."/>
            <person name="Hauser L."/>
            <person name="Kyrpides N."/>
            <person name="Kim E."/>
            <person name="Stahl D."/>
            <person name="Richardson P."/>
        </authorList>
    </citation>
    <scope>NUCLEOTIDE SEQUENCE [LARGE SCALE GENOMIC DNA]</scope>
    <source>
        <strain evidence="5">EF01-2</strain>
    </source>
</reference>
<dbReference type="AlphaFoldDB" id="A1WQR6"/>
<dbReference type="PANTHER" id="PTHR16943">
    <property type="entry name" value="2-METHYLCITRATE DEHYDRATASE-RELATED"/>
    <property type="match status" value="1"/>
</dbReference>
<dbReference type="InterPro" id="IPR042183">
    <property type="entry name" value="MmgE/PrpD_sf_1"/>
</dbReference>
<gene>
    <name evidence="4" type="ordered locus">Veis_4268</name>
</gene>
<dbReference type="KEGG" id="vei:Veis_4268"/>